<dbReference type="EMBL" id="JANVFO010000094">
    <property type="protein sequence ID" value="KAJ3713987.1"/>
    <property type="molecule type" value="Genomic_DNA"/>
</dbReference>
<dbReference type="AlphaFoldDB" id="A0AA38JF76"/>
<feature type="chain" id="PRO_5041404496" evidence="1">
    <location>
        <begin position="29"/>
        <end position="217"/>
    </location>
</feature>
<dbReference type="Proteomes" id="UP001176059">
    <property type="component" value="Unassembled WGS sequence"/>
</dbReference>
<gene>
    <name evidence="2" type="ORF">DFJ43DRAFT_1104560</name>
</gene>
<sequence length="217" mass="24358">MIISAKFCSLKIEAWLLLVLSFLSVARTMPAPLTFPYNEDFRDATNQLSNTDFVEHSTLEPKILVPRDSLMTAVVQYDKKGQKVTSEDGYHVGMAVSKLLDVFANTWKTLGGRPMKNGDMFYFHFSLSDSGSRLNRRYIGRVILKQNGQNDLFFDGHIMNGEEKTLVVSAYNIPLVRKACTTSLALILISPAGKIYQVVISTPATASRLWSDHSLRF</sequence>
<comment type="caution">
    <text evidence="2">The sequence shown here is derived from an EMBL/GenBank/DDBJ whole genome shotgun (WGS) entry which is preliminary data.</text>
</comment>
<organism evidence="2 3">
    <name type="scientific">Lentinula guzmanii</name>
    <dbReference type="NCBI Taxonomy" id="2804957"/>
    <lineage>
        <taxon>Eukaryota</taxon>
        <taxon>Fungi</taxon>
        <taxon>Dikarya</taxon>
        <taxon>Basidiomycota</taxon>
        <taxon>Agaricomycotina</taxon>
        <taxon>Agaricomycetes</taxon>
        <taxon>Agaricomycetidae</taxon>
        <taxon>Agaricales</taxon>
        <taxon>Marasmiineae</taxon>
        <taxon>Omphalotaceae</taxon>
        <taxon>Lentinula</taxon>
    </lineage>
</organism>
<protein>
    <submittedName>
        <fullName evidence="2">Uncharacterized protein</fullName>
    </submittedName>
</protein>
<evidence type="ECO:0000313" key="3">
    <source>
        <dbReference type="Proteomes" id="UP001176059"/>
    </source>
</evidence>
<reference evidence="2" key="2">
    <citation type="journal article" date="2023" name="Proc. Natl. Acad. Sci. U.S.A.">
        <title>A global phylogenomic analysis of the shiitake genus Lentinula.</title>
        <authorList>
            <person name="Sierra-Patev S."/>
            <person name="Min B."/>
            <person name="Naranjo-Ortiz M."/>
            <person name="Looney B."/>
            <person name="Konkel Z."/>
            <person name="Slot J.C."/>
            <person name="Sakamoto Y."/>
            <person name="Steenwyk J.L."/>
            <person name="Rokas A."/>
            <person name="Carro J."/>
            <person name="Camarero S."/>
            <person name="Ferreira P."/>
            <person name="Molpeceres G."/>
            <person name="Ruiz-Duenas F.J."/>
            <person name="Serrano A."/>
            <person name="Henrissat B."/>
            <person name="Drula E."/>
            <person name="Hughes K.W."/>
            <person name="Mata J.L."/>
            <person name="Ishikawa N.K."/>
            <person name="Vargas-Isla R."/>
            <person name="Ushijima S."/>
            <person name="Smith C.A."/>
            <person name="Donoghue J."/>
            <person name="Ahrendt S."/>
            <person name="Andreopoulos W."/>
            <person name="He G."/>
            <person name="LaButti K."/>
            <person name="Lipzen A."/>
            <person name="Ng V."/>
            <person name="Riley R."/>
            <person name="Sandor L."/>
            <person name="Barry K."/>
            <person name="Martinez A.T."/>
            <person name="Xiao Y."/>
            <person name="Gibbons J.G."/>
            <person name="Terashima K."/>
            <person name="Grigoriev I.V."/>
            <person name="Hibbett D."/>
        </authorList>
    </citation>
    <scope>NUCLEOTIDE SEQUENCE</scope>
    <source>
        <strain evidence="2">ET3784</strain>
    </source>
</reference>
<evidence type="ECO:0000256" key="1">
    <source>
        <dbReference type="SAM" id="SignalP"/>
    </source>
</evidence>
<name>A0AA38JF76_9AGAR</name>
<evidence type="ECO:0000313" key="2">
    <source>
        <dbReference type="EMBL" id="KAJ3713987.1"/>
    </source>
</evidence>
<feature type="signal peptide" evidence="1">
    <location>
        <begin position="1"/>
        <end position="28"/>
    </location>
</feature>
<accession>A0AA38JF76</accession>
<proteinExistence type="predicted"/>
<keyword evidence="1" id="KW-0732">Signal</keyword>
<keyword evidence="3" id="KW-1185">Reference proteome</keyword>
<reference evidence="2" key="1">
    <citation type="submission" date="2022-08" db="EMBL/GenBank/DDBJ databases">
        <authorList>
            <consortium name="DOE Joint Genome Institute"/>
            <person name="Min B."/>
            <person name="Sierra-Patev S."/>
            <person name="Naranjo-Ortiz M."/>
            <person name="Looney B."/>
            <person name="Konkel Z."/>
            <person name="Slot J.C."/>
            <person name="Sakamoto Y."/>
            <person name="Steenwyk J.L."/>
            <person name="Rokas A."/>
            <person name="Carro J."/>
            <person name="Camarero S."/>
            <person name="Ferreira P."/>
            <person name="Molpeceres G."/>
            <person name="Ruiz-duenas F.J."/>
            <person name="Serrano A."/>
            <person name="Henrissat B."/>
            <person name="Drula E."/>
            <person name="Hughes K.W."/>
            <person name="Mata J.L."/>
            <person name="Ishikawa N.K."/>
            <person name="Vargas-Isla R."/>
            <person name="Ushijima S."/>
            <person name="Smith C.A."/>
            <person name="Ahrendt S."/>
            <person name="Andreopoulos W."/>
            <person name="He G."/>
            <person name="LaButti K."/>
            <person name="Lipzen A."/>
            <person name="Ng V."/>
            <person name="Riley R."/>
            <person name="Sandor L."/>
            <person name="Barry K."/>
            <person name="Martinez A.T."/>
            <person name="Xiao Y."/>
            <person name="Gibbons J.G."/>
            <person name="Terashima K."/>
            <person name="Hibbett D.S."/>
            <person name="Grigoriev I.V."/>
        </authorList>
    </citation>
    <scope>NUCLEOTIDE SEQUENCE</scope>
    <source>
        <strain evidence="2">ET3784</strain>
    </source>
</reference>